<keyword evidence="7 12" id="KW-1133">Transmembrane helix</keyword>
<accession>A0AAW5QTF8</accession>
<organism evidence="13 14">
    <name type="scientific">Microbaculum marinisediminis</name>
    <dbReference type="NCBI Taxonomy" id="2931392"/>
    <lineage>
        <taxon>Bacteria</taxon>
        <taxon>Pseudomonadati</taxon>
        <taxon>Pseudomonadota</taxon>
        <taxon>Alphaproteobacteria</taxon>
        <taxon>Hyphomicrobiales</taxon>
        <taxon>Tepidamorphaceae</taxon>
        <taxon>Microbaculum</taxon>
    </lineage>
</organism>
<feature type="binding site" evidence="11">
    <location>
        <position position="219"/>
    </location>
    <ligand>
        <name>K(+)</name>
        <dbReference type="ChEBI" id="CHEBI:29103"/>
    </ligand>
</feature>
<feature type="transmembrane region" description="Helical" evidence="12">
    <location>
        <begin position="270"/>
        <end position="287"/>
    </location>
</feature>
<gene>
    <name evidence="13" type="ORF">MUB46_02720</name>
</gene>
<dbReference type="Proteomes" id="UP001320898">
    <property type="component" value="Unassembled WGS sequence"/>
</dbReference>
<feature type="transmembrane region" description="Helical" evidence="12">
    <location>
        <begin position="455"/>
        <end position="480"/>
    </location>
</feature>
<dbReference type="GO" id="GO:0015379">
    <property type="term" value="F:potassium:chloride symporter activity"/>
    <property type="evidence" value="ECO:0007669"/>
    <property type="project" value="InterPro"/>
</dbReference>
<feature type="binding site" evidence="11">
    <location>
        <position position="315"/>
    </location>
    <ligand>
        <name>K(+)</name>
        <dbReference type="ChEBI" id="CHEBI:29103"/>
    </ligand>
</feature>
<keyword evidence="2 10" id="KW-0813">Transport</keyword>
<keyword evidence="14" id="KW-1185">Reference proteome</keyword>
<comment type="subcellular location">
    <subcellularLocation>
        <location evidence="10">Cell inner membrane</location>
        <topology evidence="10">Multi-pass membrane protein</topology>
    </subcellularLocation>
    <subcellularLocation>
        <location evidence="1">Cell membrane</location>
        <topology evidence="1">Multi-pass membrane protein</topology>
    </subcellularLocation>
</comment>
<dbReference type="GO" id="GO:0046872">
    <property type="term" value="F:metal ion binding"/>
    <property type="evidence" value="ECO:0007669"/>
    <property type="project" value="UniProtKB-KW"/>
</dbReference>
<reference evidence="13 14" key="1">
    <citation type="submission" date="2022-04" db="EMBL/GenBank/DDBJ databases">
        <authorList>
            <person name="Ye Y.-Q."/>
            <person name="Du Z.-J."/>
        </authorList>
    </citation>
    <scope>NUCLEOTIDE SEQUENCE [LARGE SCALE GENOMIC DNA]</scope>
    <source>
        <strain evidence="13 14">A6E488</strain>
    </source>
</reference>
<evidence type="ECO:0000256" key="11">
    <source>
        <dbReference type="PIRSR" id="PIRSR006247-1"/>
    </source>
</evidence>
<comment type="function">
    <text evidence="10">Low-affinity potassium transport system. Interacts with Trk system potassium uptake protein TrkA.</text>
</comment>
<evidence type="ECO:0000256" key="7">
    <source>
        <dbReference type="ARBA" id="ARBA00022989"/>
    </source>
</evidence>
<dbReference type="PIRSF" id="PIRSF006247">
    <property type="entry name" value="TrkH"/>
    <property type="match status" value="1"/>
</dbReference>
<feature type="transmembrane region" description="Helical" evidence="12">
    <location>
        <begin position="181"/>
        <end position="201"/>
    </location>
</feature>
<keyword evidence="5 12" id="KW-0812">Transmembrane</keyword>
<dbReference type="RefSeq" id="WP_261614318.1">
    <property type="nucleotide sequence ID" value="NZ_JALIDZ010000001.1"/>
</dbReference>
<comment type="caution">
    <text evidence="13">The sequence shown here is derived from an EMBL/GenBank/DDBJ whole genome shotgun (WGS) entry which is preliminary data.</text>
</comment>
<evidence type="ECO:0000256" key="3">
    <source>
        <dbReference type="ARBA" id="ARBA00022475"/>
    </source>
</evidence>
<feature type="transmembrane region" description="Helical" evidence="12">
    <location>
        <begin position="7"/>
        <end position="31"/>
    </location>
</feature>
<name>A0AAW5QTF8_9HYPH</name>
<keyword evidence="6 10" id="KW-0630">Potassium</keyword>
<evidence type="ECO:0000256" key="6">
    <source>
        <dbReference type="ARBA" id="ARBA00022958"/>
    </source>
</evidence>
<evidence type="ECO:0000313" key="14">
    <source>
        <dbReference type="Proteomes" id="UP001320898"/>
    </source>
</evidence>
<dbReference type="AlphaFoldDB" id="A0AAW5QTF8"/>
<dbReference type="InterPro" id="IPR003445">
    <property type="entry name" value="Cat_transpt"/>
</dbReference>
<keyword evidence="8 10" id="KW-0406">Ion transport</keyword>
<dbReference type="PROSITE" id="PS51257">
    <property type="entry name" value="PROKAR_LIPOPROTEIN"/>
    <property type="match status" value="1"/>
</dbReference>
<evidence type="ECO:0000256" key="4">
    <source>
        <dbReference type="ARBA" id="ARBA00022538"/>
    </source>
</evidence>
<protein>
    <recommendedName>
        <fullName evidence="10">Trk system potassium uptake protein</fullName>
    </recommendedName>
</protein>
<keyword evidence="10" id="KW-0997">Cell inner membrane</keyword>
<evidence type="ECO:0000256" key="1">
    <source>
        <dbReference type="ARBA" id="ARBA00004651"/>
    </source>
</evidence>
<keyword evidence="11" id="KW-0479">Metal-binding</keyword>
<keyword evidence="4 10" id="KW-0633">Potassium transport</keyword>
<feature type="transmembrane region" description="Helical" evidence="12">
    <location>
        <begin position="389"/>
        <end position="411"/>
    </location>
</feature>
<dbReference type="GO" id="GO:0005886">
    <property type="term" value="C:plasma membrane"/>
    <property type="evidence" value="ECO:0007669"/>
    <property type="project" value="UniProtKB-SubCell"/>
</dbReference>
<dbReference type="Pfam" id="PF02386">
    <property type="entry name" value="TrkH"/>
    <property type="match status" value="1"/>
</dbReference>
<feature type="transmembrane region" description="Helical" evidence="12">
    <location>
        <begin position="37"/>
        <end position="58"/>
    </location>
</feature>
<comment type="similarity">
    <text evidence="10">Belongs to the TrkH potassium transport family.</text>
</comment>
<dbReference type="PANTHER" id="PTHR32024:SF3">
    <property type="entry name" value="TRK SYSTEM POTASSIUM UPTAKE PROTEIN"/>
    <property type="match status" value="1"/>
</dbReference>
<dbReference type="InterPro" id="IPR004772">
    <property type="entry name" value="TrkH"/>
</dbReference>
<evidence type="ECO:0000256" key="12">
    <source>
        <dbReference type="SAM" id="Phobius"/>
    </source>
</evidence>
<feature type="transmembrane region" description="Helical" evidence="12">
    <location>
        <begin position="70"/>
        <end position="91"/>
    </location>
</feature>
<evidence type="ECO:0000256" key="5">
    <source>
        <dbReference type="ARBA" id="ARBA00022692"/>
    </source>
</evidence>
<evidence type="ECO:0000256" key="2">
    <source>
        <dbReference type="ARBA" id="ARBA00022448"/>
    </source>
</evidence>
<feature type="binding site" evidence="11">
    <location>
        <position position="431"/>
    </location>
    <ligand>
        <name>K(+)</name>
        <dbReference type="ChEBI" id="CHEBI:29103"/>
    </ligand>
</feature>
<feature type="transmembrane region" description="Helical" evidence="12">
    <location>
        <begin position="133"/>
        <end position="153"/>
    </location>
</feature>
<dbReference type="EMBL" id="JALIDZ010000001">
    <property type="protein sequence ID" value="MCT8970764.1"/>
    <property type="molecule type" value="Genomic_DNA"/>
</dbReference>
<feature type="binding site" evidence="11">
    <location>
        <position position="111"/>
    </location>
    <ligand>
        <name>K(+)</name>
        <dbReference type="ChEBI" id="CHEBI:29103"/>
    </ligand>
</feature>
<feature type="binding site" evidence="11">
    <location>
        <position position="432"/>
    </location>
    <ligand>
        <name>K(+)</name>
        <dbReference type="ChEBI" id="CHEBI:29103"/>
    </ligand>
</feature>
<proteinExistence type="inferred from homology"/>
<sequence length="482" mass="51386">MLDFRPIFLVIGVLLATLGCAMLLPALVDVLFASDDWVVFLASSMITVFIGIAMWVTCRGAKVRLGLREAFVLTTSVWVVAAAFAALPFTWSRLDMSYTDAFFEAMSGLTTTGSTVIVGLDNAPPGILFWRSFLQWLGGLGIVVMAVAVLPMLQIGGMQLFKAEAFDTPDKILPRAAQISGSLTALFVGLTGLCAISYGFAGMEISDAVMHAMTTVATGGFSSRDASIGAFASPAVEWVSVVFMIAGSLPFLLYVRAIQGRPLVMIRDEQVRAFFLILLLLSVLAWLSEDQETVHAGAIRFREAIFNVTSIMTGTGYASVDYGTWGPLAAGIFLSATFIGGCAGSTSCGIKVFRVVVLLKDIRQHARRIVYPSGVFVKRYNGRPLPDNVSAAVLSFVFLFLASFAVISVALSLMGLDSITAISGAATAISNVGPGLGPIIGPSGNFAPLPDGAKWLLAIAMLIGRLEVFTVLVLFIPAFWRR</sequence>
<evidence type="ECO:0000313" key="13">
    <source>
        <dbReference type="EMBL" id="MCT8970764.1"/>
    </source>
</evidence>
<evidence type="ECO:0000256" key="8">
    <source>
        <dbReference type="ARBA" id="ARBA00023065"/>
    </source>
</evidence>
<keyword evidence="9 10" id="KW-0472">Membrane</keyword>
<keyword evidence="3 10" id="KW-1003">Cell membrane</keyword>
<evidence type="ECO:0000256" key="10">
    <source>
        <dbReference type="PIRNR" id="PIRNR006247"/>
    </source>
</evidence>
<feature type="transmembrane region" description="Helical" evidence="12">
    <location>
        <begin position="238"/>
        <end position="258"/>
    </location>
</feature>
<evidence type="ECO:0000256" key="9">
    <source>
        <dbReference type="ARBA" id="ARBA00023136"/>
    </source>
</evidence>
<feature type="transmembrane region" description="Helical" evidence="12">
    <location>
        <begin position="332"/>
        <end position="359"/>
    </location>
</feature>
<feature type="binding site" evidence="11">
    <location>
        <position position="112"/>
    </location>
    <ligand>
        <name>K(+)</name>
        <dbReference type="ChEBI" id="CHEBI:29103"/>
    </ligand>
</feature>
<dbReference type="PANTHER" id="PTHR32024">
    <property type="entry name" value="TRK SYSTEM POTASSIUM UPTAKE PROTEIN TRKG-RELATED"/>
    <property type="match status" value="1"/>
</dbReference>